<feature type="region of interest" description="Disordered" evidence="3">
    <location>
        <begin position="352"/>
        <end position="409"/>
    </location>
</feature>
<keyword evidence="1" id="KW-0853">WD repeat</keyword>
<dbReference type="InterPro" id="IPR015943">
    <property type="entry name" value="WD40/YVTN_repeat-like_dom_sf"/>
</dbReference>
<evidence type="ECO:0008006" key="6">
    <source>
        <dbReference type="Google" id="ProtNLM"/>
    </source>
</evidence>
<keyword evidence="5" id="KW-1185">Reference proteome</keyword>
<dbReference type="SMART" id="SM00320">
    <property type="entry name" value="WD40"/>
    <property type="match status" value="4"/>
</dbReference>
<dbReference type="SUPFAM" id="SSF69322">
    <property type="entry name" value="Tricorn protease domain 2"/>
    <property type="match status" value="1"/>
</dbReference>
<organism evidence="4 5">
    <name type="scientific">Chrysophaeum taylorii</name>
    <dbReference type="NCBI Taxonomy" id="2483200"/>
    <lineage>
        <taxon>Eukaryota</taxon>
        <taxon>Sar</taxon>
        <taxon>Stramenopiles</taxon>
        <taxon>Ochrophyta</taxon>
        <taxon>Pelagophyceae</taxon>
        <taxon>Pelagomonadales</taxon>
        <taxon>Pelagomonadaceae</taxon>
        <taxon>Chrysophaeum</taxon>
    </lineage>
</organism>
<dbReference type="InterPro" id="IPR001680">
    <property type="entry name" value="WD40_rpt"/>
</dbReference>
<dbReference type="AlphaFoldDB" id="A0AAD7XNA5"/>
<gene>
    <name evidence="4" type="ORF">CTAYLR_000093</name>
</gene>
<evidence type="ECO:0000256" key="3">
    <source>
        <dbReference type="SAM" id="MobiDB-lite"/>
    </source>
</evidence>
<evidence type="ECO:0000256" key="2">
    <source>
        <dbReference type="ARBA" id="ARBA00022737"/>
    </source>
</evidence>
<evidence type="ECO:0000313" key="5">
    <source>
        <dbReference type="Proteomes" id="UP001230188"/>
    </source>
</evidence>
<name>A0AAD7XNA5_9STRA</name>
<dbReference type="Pfam" id="PF00400">
    <property type="entry name" value="WD40"/>
    <property type="match status" value="4"/>
</dbReference>
<feature type="compositionally biased region" description="Pro residues" evidence="3">
    <location>
        <begin position="397"/>
        <end position="409"/>
    </location>
</feature>
<evidence type="ECO:0000256" key="1">
    <source>
        <dbReference type="ARBA" id="ARBA00022574"/>
    </source>
</evidence>
<proteinExistence type="predicted"/>
<evidence type="ECO:0000313" key="4">
    <source>
        <dbReference type="EMBL" id="KAJ8605622.1"/>
    </source>
</evidence>
<dbReference type="EMBL" id="JAQMWT010000314">
    <property type="protein sequence ID" value="KAJ8605622.1"/>
    <property type="molecule type" value="Genomic_DNA"/>
</dbReference>
<comment type="caution">
    <text evidence="4">The sequence shown here is derived from an EMBL/GenBank/DDBJ whole genome shotgun (WGS) entry which is preliminary data.</text>
</comment>
<reference evidence="4" key="1">
    <citation type="submission" date="2023-01" db="EMBL/GenBank/DDBJ databases">
        <title>Metagenome sequencing of chrysophaentin producing Chrysophaeum taylorii.</title>
        <authorList>
            <person name="Davison J."/>
            <person name="Bewley C."/>
        </authorList>
    </citation>
    <scope>NUCLEOTIDE SEQUENCE</scope>
    <source>
        <strain evidence="4">NIES-1699</strain>
    </source>
</reference>
<dbReference type="Gene3D" id="2.130.10.10">
    <property type="entry name" value="YVTN repeat-like/Quinoprotein amine dehydrogenase"/>
    <property type="match status" value="2"/>
</dbReference>
<sequence>MEKAKRRCALRTCAFSPCGTLVCTGGYDNVATIVRVSDGTTVVAIEREAPVWACCWSPNATRVVIGGMDKKIAVVDVSGTVLHETSRDQWIYGVDWSPGVGKWLAVGGMASGEATKALVVVEARSSGVVERDLDGASVWCVRFSPDARRLACGTSDGRVVVFSPDGKNKFFEVRRGRDVYCVAFSPDGQCLACGSDATVSVLDASLGTLVFEFAATSKVLACAFAGPTSLLVGGWNTLEVSVLDFDTAVRCSTLPLPKDAPVTRPPDHAPGRVGVTAVAVSPDSRVVAFARTDGVFGLTVFPDRTPSVAGDFLPPRVDYDYQHQLQLRGGGYHYHTAPYVPRFLAQASAPAWPSTTTVPSSSLSSPAAAATREHPPPLENNNNNNNNQRRRRRGPSFTPPPHYLHPPPR</sequence>
<feature type="compositionally biased region" description="Low complexity" evidence="3">
    <location>
        <begin position="352"/>
        <end position="370"/>
    </location>
</feature>
<keyword evidence="2" id="KW-0677">Repeat</keyword>
<protein>
    <recommendedName>
        <fullName evidence="6">Anaphase-promoting complex subunit 4 WD40 domain-containing protein</fullName>
    </recommendedName>
</protein>
<accession>A0AAD7XNA5</accession>
<dbReference type="PANTHER" id="PTHR19848:SF8">
    <property type="entry name" value="F-BOX AND WD REPEAT DOMAIN CONTAINING 7"/>
    <property type="match status" value="1"/>
</dbReference>
<dbReference type="Proteomes" id="UP001230188">
    <property type="component" value="Unassembled WGS sequence"/>
</dbReference>
<dbReference type="PANTHER" id="PTHR19848">
    <property type="entry name" value="WD40 REPEAT PROTEIN"/>
    <property type="match status" value="1"/>
</dbReference>